<accession>A0A2S7SUZ6</accession>
<keyword evidence="5 10" id="KW-0067">ATP-binding</keyword>
<evidence type="ECO:0000256" key="8">
    <source>
        <dbReference type="PROSITE-ProRule" id="PRU00182"/>
    </source>
</evidence>
<keyword evidence="2" id="KW-0813">Transport</keyword>
<protein>
    <submittedName>
        <fullName evidence="10">Lipoprotein-releasing system ATP-binding protein LolD</fullName>
    </submittedName>
</protein>
<keyword evidence="11" id="KW-1185">Reference proteome</keyword>
<comment type="caution">
    <text evidence="10">The sequence shown here is derived from an EMBL/GenBank/DDBJ whole genome shotgun (WGS) entry which is preliminary data.</text>
</comment>
<feature type="domain" description="ABC transporter" evidence="9">
    <location>
        <begin position="2"/>
        <end position="221"/>
    </location>
</feature>
<dbReference type="PANTHER" id="PTHR24220">
    <property type="entry name" value="IMPORT ATP-BINDING PROTEIN"/>
    <property type="match status" value="1"/>
</dbReference>
<comment type="similarity">
    <text evidence="1">Belongs to the ABC transporter superfamily.</text>
</comment>
<keyword evidence="6" id="KW-1278">Translocase</keyword>
<dbReference type="GO" id="GO:0044874">
    <property type="term" value="P:lipoprotein localization to outer membrane"/>
    <property type="evidence" value="ECO:0007669"/>
    <property type="project" value="UniProtKB-ARBA"/>
</dbReference>
<proteinExistence type="inferred from homology"/>
<evidence type="ECO:0000313" key="10">
    <source>
        <dbReference type="EMBL" id="PQJ10713.1"/>
    </source>
</evidence>
<dbReference type="GO" id="GO:0089705">
    <property type="term" value="P:protein localization to outer membrane"/>
    <property type="evidence" value="ECO:0007669"/>
    <property type="project" value="UniProtKB-ARBA"/>
</dbReference>
<sequence length="221" mass="24081">MLIVNNVIKNYAAFTVVNDVSFTVQKGDIVSIVGPSGAGKSTLLHIMGALDKPDSGSVLIDGTDIFKLPGRKQAAFRNKHLGFVFQFHHLLPEFSAIENVCMPLWIGNAGKKEATMQATEMLERVGLGGRLNNKPSELSGGEQQRVAIARALVTRPSVVMADEPTGNLDSANAQAVHELFLQLRKDLGQTFIMVTHNDALAQMTDRILTMRDGKIVQDDKK</sequence>
<dbReference type="InterPro" id="IPR027417">
    <property type="entry name" value="P-loop_NTPase"/>
</dbReference>
<dbReference type="InterPro" id="IPR017911">
    <property type="entry name" value="MacB-like_ATP-bd"/>
</dbReference>
<dbReference type="GO" id="GO:0016887">
    <property type="term" value="F:ATP hydrolysis activity"/>
    <property type="evidence" value="ECO:0007669"/>
    <property type="project" value="InterPro"/>
</dbReference>
<dbReference type="EMBL" id="PPSL01000003">
    <property type="protein sequence ID" value="PQJ10713.1"/>
    <property type="molecule type" value="Genomic_DNA"/>
</dbReference>
<dbReference type="RefSeq" id="WP_105039440.1">
    <property type="nucleotide sequence ID" value="NZ_PPSL01000003.1"/>
</dbReference>
<keyword evidence="8" id="KW-0694">RNA-binding</keyword>
<dbReference type="InterPro" id="IPR003593">
    <property type="entry name" value="AAA+_ATPase"/>
</dbReference>
<evidence type="ECO:0000256" key="1">
    <source>
        <dbReference type="ARBA" id="ARBA00005417"/>
    </source>
</evidence>
<dbReference type="PROSITE" id="PS50889">
    <property type="entry name" value="S4"/>
    <property type="match status" value="1"/>
</dbReference>
<dbReference type="Proteomes" id="UP000239872">
    <property type="component" value="Unassembled WGS sequence"/>
</dbReference>
<dbReference type="SUPFAM" id="SSF52540">
    <property type="entry name" value="P-loop containing nucleoside triphosphate hydrolases"/>
    <property type="match status" value="1"/>
</dbReference>
<organism evidence="10 11">
    <name type="scientific">Flavipsychrobacter stenotrophus</name>
    <dbReference type="NCBI Taxonomy" id="2077091"/>
    <lineage>
        <taxon>Bacteria</taxon>
        <taxon>Pseudomonadati</taxon>
        <taxon>Bacteroidota</taxon>
        <taxon>Chitinophagia</taxon>
        <taxon>Chitinophagales</taxon>
        <taxon>Chitinophagaceae</taxon>
        <taxon>Flavipsychrobacter</taxon>
    </lineage>
</organism>
<dbReference type="CDD" id="cd03255">
    <property type="entry name" value="ABC_MJ0796_LolCDE_FtsE"/>
    <property type="match status" value="1"/>
</dbReference>
<reference evidence="10 11" key="1">
    <citation type="submission" date="2018-01" db="EMBL/GenBank/DDBJ databases">
        <title>A novel member of the phylum Bacteroidetes isolated from glacier ice.</title>
        <authorList>
            <person name="Liu Q."/>
            <person name="Xin Y.-H."/>
        </authorList>
    </citation>
    <scope>NUCLEOTIDE SEQUENCE [LARGE SCALE GENOMIC DNA]</scope>
    <source>
        <strain evidence="10 11">RB1R16</strain>
    </source>
</reference>
<dbReference type="PROSITE" id="PS50893">
    <property type="entry name" value="ABC_TRANSPORTER_2"/>
    <property type="match status" value="1"/>
</dbReference>
<evidence type="ECO:0000256" key="3">
    <source>
        <dbReference type="ARBA" id="ARBA00022475"/>
    </source>
</evidence>
<evidence type="ECO:0000259" key="9">
    <source>
        <dbReference type="PROSITE" id="PS50893"/>
    </source>
</evidence>
<dbReference type="InterPro" id="IPR003439">
    <property type="entry name" value="ABC_transporter-like_ATP-bd"/>
</dbReference>
<dbReference type="Gene3D" id="3.40.50.300">
    <property type="entry name" value="P-loop containing nucleotide triphosphate hydrolases"/>
    <property type="match status" value="1"/>
</dbReference>
<evidence type="ECO:0000256" key="2">
    <source>
        <dbReference type="ARBA" id="ARBA00022448"/>
    </source>
</evidence>
<dbReference type="Pfam" id="PF00005">
    <property type="entry name" value="ABC_tran"/>
    <property type="match status" value="1"/>
</dbReference>
<keyword evidence="3" id="KW-1003">Cell membrane</keyword>
<dbReference type="GO" id="GO:0022857">
    <property type="term" value="F:transmembrane transporter activity"/>
    <property type="evidence" value="ECO:0007669"/>
    <property type="project" value="TreeGrafter"/>
</dbReference>
<dbReference type="PROSITE" id="PS00211">
    <property type="entry name" value="ABC_TRANSPORTER_1"/>
    <property type="match status" value="1"/>
</dbReference>
<dbReference type="OrthoDB" id="9802264at2"/>
<name>A0A2S7SUZ6_9BACT</name>
<dbReference type="PANTHER" id="PTHR24220:SF689">
    <property type="entry name" value="LIPOPROTEIN-RELEASING SYSTEM ATP-BINDING PROTEIN LOLD"/>
    <property type="match status" value="1"/>
</dbReference>
<dbReference type="GO" id="GO:0005524">
    <property type="term" value="F:ATP binding"/>
    <property type="evidence" value="ECO:0007669"/>
    <property type="project" value="UniProtKB-KW"/>
</dbReference>
<evidence type="ECO:0000256" key="4">
    <source>
        <dbReference type="ARBA" id="ARBA00022741"/>
    </source>
</evidence>
<dbReference type="InterPro" id="IPR015854">
    <property type="entry name" value="ABC_transpr_LolD-like"/>
</dbReference>
<keyword evidence="4" id="KW-0547">Nucleotide-binding</keyword>
<dbReference type="FunFam" id="3.40.50.300:FF:000230">
    <property type="entry name" value="Lipoprotein-releasing system ATP-binding protein LolD"/>
    <property type="match status" value="1"/>
</dbReference>
<dbReference type="InterPro" id="IPR017871">
    <property type="entry name" value="ABC_transporter-like_CS"/>
</dbReference>
<dbReference type="GO" id="GO:0003723">
    <property type="term" value="F:RNA binding"/>
    <property type="evidence" value="ECO:0007669"/>
    <property type="project" value="UniProtKB-KW"/>
</dbReference>
<evidence type="ECO:0000256" key="6">
    <source>
        <dbReference type="ARBA" id="ARBA00022967"/>
    </source>
</evidence>
<evidence type="ECO:0000256" key="7">
    <source>
        <dbReference type="ARBA" id="ARBA00023136"/>
    </source>
</evidence>
<dbReference type="AlphaFoldDB" id="A0A2S7SUZ6"/>
<dbReference type="GO" id="GO:0005886">
    <property type="term" value="C:plasma membrane"/>
    <property type="evidence" value="ECO:0007669"/>
    <property type="project" value="TreeGrafter"/>
</dbReference>
<dbReference type="SMART" id="SM00382">
    <property type="entry name" value="AAA"/>
    <property type="match status" value="1"/>
</dbReference>
<keyword evidence="7" id="KW-0472">Membrane</keyword>
<evidence type="ECO:0000313" key="11">
    <source>
        <dbReference type="Proteomes" id="UP000239872"/>
    </source>
</evidence>
<evidence type="ECO:0000256" key="5">
    <source>
        <dbReference type="ARBA" id="ARBA00022840"/>
    </source>
</evidence>
<keyword evidence="10" id="KW-0449">Lipoprotein</keyword>
<gene>
    <name evidence="10" type="ORF">CJD36_012125</name>
</gene>